<protein>
    <submittedName>
        <fullName evidence="1">Pre-mRNA-splicing factor of RES complex-domain-containing protein</fullName>
    </submittedName>
</protein>
<sequence length="343" mass="38756">MSRLDYLAAKYLTADTPTDSKHHKKRKRKDKDKDSSTLAKSSKYGRKHNHVATEDGLILADDDAEMWGLAGKTNDNGEDEEIEGGEDAPVTVEVADSRFRKSAGWRKVGASASKDLDAIVVKEEDQESSNSRARSEELSEDRPERVGGLKTAAQVKAALDKKLAAEFERMETSGTSGKNAEVVYRDASGRRIDINAYKAKMRQQLLDEERKKVEALEKEKELNKGLVQELQRKEEDQKLHDAGAATLSRYANDKELNDELKQQEIWEDPATRFLSKKKEEKVSATGLKVYQGAFPPNRFNIPPGHRWDGADRSNGFEARVLEKRRKEKEKKLEEDVYASDDED</sequence>
<organism evidence="1 2">
    <name type="scientific">Lipomyces orientalis</name>
    <dbReference type="NCBI Taxonomy" id="1233043"/>
    <lineage>
        <taxon>Eukaryota</taxon>
        <taxon>Fungi</taxon>
        <taxon>Dikarya</taxon>
        <taxon>Ascomycota</taxon>
        <taxon>Saccharomycotina</taxon>
        <taxon>Lipomycetes</taxon>
        <taxon>Lipomycetales</taxon>
        <taxon>Lipomycetaceae</taxon>
        <taxon>Lipomyces</taxon>
    </lineage>
</organism>
<dbReference type="EMBL" id="MU970146">
    <property type="protein sequence ID" value="KAK9320065.1"/>
    <property type="molecule type" value="Genomic_DNA"/>
</dbReference>
<proteinExistence type="predicted"/>
<reference evidence="2" key="1">
    <citation type="journal article" date="2024" name="Front. Bioeng. Biotechnol.">
        <title>Genome-scale model development and genomic sequencing of the oleaginous clade Lipomyces.</title>
        <authorList>
            <person name="Czajka J.J."/>
            <person name="Han Y."/>
            <person name="Kim J."/>
            <person name="Mondo S.J."/>
            <person name="Hofstad B.A."/>
            <person name="Robles A."/>
            <person name="Haridas S."/>
            <person name="Riley R."/>
            <person name="LaButti K."/>
            <person name="Pangilinan J."/>
            <person name="Andreopoulos W."/>
            <person name="Lipzen A."/>
            <person name="Yan J."/>
            <person name="Wang M."/>
            <person name="Ng V."/>
            <person name="Grigoriev I.V."/>
            <person name="Spatafora J.W."/>
            <person name="Magnuson J.K."/>
            <person name="Baker S.E."/>
            <person name="Pomraning K.R."/>
        </authorList>
    </citation>
    <scope>NUCLEOTIDE SEQUENCE [LARGE SCALE GENOMIC DNA]</scope>
    <source>
        <strain evidence="2">CBS 10300</strain>
    </source>
</reference>
<evidence type="ECO:0000313" key="2">
    <source>
        <dbReference type="Proteomes" id="UP001489719"/>
    </source>
</evidence>
<dbReference type="Proteomes" id="UP001489719">
    <property type="component" value="Unassembled WGS sequence"/>
</dbReference>
<evidence type="ECO:0000313" key="1">
    <source>
        <dbReference type="EMBL" id="KAK9320065.1"/>
    </source>
</evidence>
<name>A0ACC3TGH8_9ASCO</name>
<keyword evidence="2" id="KW-1185">Reference proteome</keyword>
<gene>
    <name evidence="1" type="ORF">V1517DRAFT_375955</name>
</gene>
<comment type="caution">
    <text evidence="1">The sequence shown here is derived from an EMBL/GenBank/DDBJ whole genome shotgun (WGS) entry which is preliminary data.</text>
</comment>
<accession>A0ACC3TGH8</accession>